<dbReference type="SUPFAM" id="SSF54637">
    <property type="entry name" value="Thioesterase/thiol ester dehydrase-isomerase"/>
    <property type="match status" value="1"/>
</dbReference>
<keyword evidence="4" id="KW-1185">Reference proteome</keyword>
<comment type="caution">
    <text evidence="3">The sequence shown here is derived from an EMBL/GenBank/DDBJ whole genome shotgun (WGS) entry which is preliminary data.</text>
</comment>
<sequence length="135" mass="14982">MRFEVGEEMRVGPRPTGFAEWNRFAAVNDEFVPIHMDDEAGRRAGYPGAISMGRLQWSQVHRLLRDRLPDGGRIVAVALQFRGPTLRDVTIDVRARVTAVRERAGEQYADLEVWVEDETGAVLAPGTATVAVPLP</sequence>
<gene>
    <name evidence="3" type="ORF">GCM10009798_03710</name>
</gene>
<protein>
    <recommendedName>
        <fullName evidence="2">MaoC-like domain-containing protein</fullName>
    </recommendedName>
</protein>
<dbReference type="InterPro" id="IPR002539">
    <property type="entry name" value="MaoC-like_dom"/>
</dbReference>
<evidence type="ECO:0000313" key="4">
    <source>
        <dbReference type="Proteomes" id="UP001500571"/>
    </source>
</evidence>
<comment type="similarity">
    <text evidence="1">Belongs to the enoyl-CoA hydratase/isomerase family.</text>
</comment>
<name>A0ABN2Q9N9_9ACTN</name>
<dbReference type="Gene3D" id="3.10.129.10">
    <property type="entry name" value="Hotdog Thioesterase"/>
    <property type="match status" value="1"/>
</dbReference>
<dbReference type="RefSeq" id="WP_344041823.1">
    <property type="nucleotide sequence ID" value="NZ_BAAAPB010000001.1"/>
</dbReference>
<evidence type="ECO:0000313" key="3">
    <source>
        <dbReference type="EMBL" id="GAA1947840.1"/>
    </source>
</evidence>
<feature type="domain" description="MaoC-like" evidence="2">
    <location>
        <begin position="7"/>
        <end position="106"/>
    </location>
</feature>
<proteinExistence type="inferred from homology"/>
<accession>A0ABN2Q9N9</accession>
<dbReference type="InterPro" id="IPR029069">
    <property type="entry name" value="HotDog_dom_sf"/>
</dbReference>
<organism evidence="3 4">
    <name type="scientific">Nocardioides panacihumi</name>
    <dbReference type="NCBI Taxonomy" id="400774"/>
    <lineage>
        <taxon>Bacteria</taxon>
        <taxon>Bacillati</taxon>
        <taxon>Actinomycetota</taxon>
        <taxon>Actinomycetes</taxon>
        <taxon>Propionibacteriales</taxon>
        <taxon>Nocardioidaceae</taxon>
        <taxon>Nocardioides</taxon>
    </lineage>
</organism>
<evidence type="ECO:0000259" key="2">
    <source>
        <dbReference type="Pfam" id="PF01575"/>
    </source>
</evidence>
<dbReference type="Proteomes" id="UP001500571">
    <property type="component" value="Unassembled WGS sequence"/>
</dbReference>
<dbReference type="EMBL" id="BAAAPB010000001">
    <property type="protein sequence ID" value="GAA1947840.1"/>
    <property type="molecule type" value="Genomic_DNA"/>
</dbReference>
<reference evidence="3 4" key="1">
    <citation type="journal article" date="2019" name="Int. J. Syst. Evol. Microbiol.">
        <title>The Global Catalogue of Microorganisms (GCM) 10K type strain sequencing project: providing services to taxonomists for standard genome sequencing and annotation.</title>
        <authorList>
            <consortium name="The Broad Institute Genomics Platform"/>
            <consortium name="The Broad Institute Genome Sequencing Center for Infectious Disease"/>
            <person name="Wu L."/>
            <person name="Ma J."/>
        </authorList>
    </citation>
    <scope>NUCLEOTIDE SEQUENCE [LARGE SCALE GENOMIC DNA]</scope>
    <source>
        <strain evidence="3 4">JCM 15309</strain>
    </source>
</reference>
<evidence type="ECO:0000256" key="1">
    <source>
        <dbReference type="ARBA" id="ARBA00005254"/>
    </source>
</evidence>
<dbReference type="Pfam" id="PF01575">
    <property type="entry name" value="MaoC_dehydratas"/>
    <property type="match status" value="1"/>
</dbReference>